<sequence>MFMVNELRYHGPEQDIYYNYIPPTSPHSYTHEIPSVVMRYQNGNVTETNGFQWERGEQFPAEGKLWAADPATGGWVEVVKYKTFAVFACNSHLPIMVCPHDPLFYDTRSEWQLLQLFHPRERRGVSQVATEDSEMEHGPGLVRHAAGSRPSWIPSLLPFTYASTIQDPPSSRGLGGELPIILGLMALSAEPDETGTNNNTNGVFLGYHRRWHRQQWGPNEPPRGCEYTLHHAKGIALPLECLDFSKGYHVNRSLTAPIFPPDPRTDRDDPRGFLVNVFYDPHNPDTSTEDYLRYFEWSDLIVRESRS</sequence>
<comment type="caution">
    <text evidence="1">The sequence shown here is derived from an EMBL/GenBank/DDBJ whole genome shotgun (WGS) entry which is preliminary data.</text>
</comment>
<protein>
    <submittedName>
        <fullName evidence="1">Uncharacterized protein</fullName>
    </submittedName>
</protein>
<organism evidence="1 2">
    <name type="scientific">Dactylonectria macrodidyma</name>
    <dbReference type="NCBI Taxonomy" id="307937"/>
    <lineage>
        <taxon>Eukaryota</taxon>
        <taxon>Fungi</taxon>
        <taxon>Dikarya</taxon>
        <taxon>Ascomycota</taxon>
        <taxon>Pezizomycotina</taxon>
        <taxon>Sordariomycetes</taxon>
        <taxon>Hypocreomycetidae</taxon>
        <taxon>Hypocreales</taxon>
        <taxon>Nectriaceae</taxon>
        <taxon>Dactylonectria</taxon>
    </lineage>
</organism>
<dbReference type="Proteomes" id="UP000738349">
    <property type="component" value="Unassembled WGS sequence"/>
</dbReference>
<evidence type="ECO:0000313" key="1">
    <source>
        <dbReference type="EMBL" id="KAH7165641.1"/>
    </source>
</evidence>
<name>A0A9P9FMD3_9HYPO</name>
<dbReference type="AlphaFoldDB" id="A0A9P9FMD3"/>
<reference evidence="1" key="1">
    <citation type="journal article" date="2021" name="Nat. Commun.">
        <title>Genetic determinants of endophytism in the Arabidopsis root mycobiome.</title>
        <authorList>
            <person name="Mesny F."/>
            <person name="Miyauchi S."/>
            <person name="Thiergart T."/>
            <person name="Pickel B."/>
            <person name="Atanasova L."/>
            <person name="Karlsson M."/>
            <person name="Huettel B."/>
            <person name="Barry K.W."/>
            <person name="Haridas S."/>
            <person name="Chen C."/>
            <person name="Bauer D."/>
            <person name="Andreopoulos W."/>
            <person name="Pangilinan J."/>
            <person name="LaButti K."/>
            <person name="Riley R."/>
            <person name="Lipzen A."/>
            <person name="Clum A."/>
            <person name="Drula E."/>
            <person name="Henrissat B."/>
            <person name="Kohler A."/>
            <person name="Grigoriev I.V."/>
            <person name="Martin F.M."/>
            <person name="Hacquard S."/>
        </authorList>
    </citation>
    <scope>NUCLEOTIDE SEQUENCE</scope>
    <source>
        <strain evidence="1">MPI-CAGE-AT-0147</strain>
    </source>
</reference>
<evidence type="ECO:0000313" key="2">
    <source>
        <dbReference type="Proteomes" id="UP000738349"/>
    </source>
</evidence>
<gene>
    <name evidence="1" type="ORF">EDB81DRAFT_260460</name>
</gene>
<keyword evidence="2" id="KW-1185">Reference proteome</keyword>
<dbReference type="OrthoDB" id="5243686at2759"/>
<dbReference type="EMBL" id="JAGMUV010000003">
    <property type="protein sequence ID" value="KAH7165641.1"/>
    <property type="molecule type" value="Genomic_DNA"/>
</dbReference>
<accession>A0A9P9FMD3</accession>
<proteinExistence type="predicted"/>